<evidence type="ECO:0000256" key="2">
    <source>
        <dbReference type="ARBA" id="ARBA00004240"/>
    </source>
</evidence>
<dbReference type="PANTHER" id="PTHR48182:SF2">
    <property type="entry name" value="PROTEIN SERAC1"/>
    <property type="match status" value="1"/>
</dbReference>
<evidence type="ECO:0000313" key="9">
    <source>
        <dbReference type="Proteomes" id="UP001610563"/>
    </source>
</evidence>
<organism evidence="8 9">
    <name type="scientific">Aspergillus keveii</name>
    <dbReference type="NCBI Taxonomy" id="714993"/>
    <lineage>
        <taxon>Eukaryota</taxon>
        <taxon>Fungi</taxon>
        <taxon>Dikarya</taxon>
        <taxon>Ascomycota</taxon>
        <taxon>Pezizomycotina</taxon>
        <taxon>Eurotiomycetes</taxon>
        <taxon>Eurotiomycetidae</taxon>
        <taxon>Eurotiales</taxon>
        <taxon>Aspergillaceae</taxon>
        <taxon>Aspergillus</taxon>
        <taxon>Aspergillus subgen. Nidulantes</taxon>
    </lineage>
</organism>
<keyword evidence="9" id="KW-1185">Reference proteome</keyword>
<reference evidence="8 9" key="1">
    <citation type="submission" date="2024-07" db="EMBL/GenBank/DDBJ databases">
        <title>Section-level genome sequencing and comparative genomics of Aspergillus sections Usti and Cavernicolus.</title>
        <authorList>
            <consortium name="Lawrence Berkeley National Laboratory"/>
            <person name="Nybo J.L."/>
            <person name="Vesth T.C."/>
            <person name="Theobald S."/>
            <person name="Frisvad J.C."/>
            <person name="Larsen T.O."/>
            <person name="Kjaerboelling I."/>
            <person name="Rothschild-Mancinelli K."/>
            <person name="Lyhne E.K."/>
            <person name="Kogle M.E."/>
            <person name="Barry K."/>
            <person name="Clum A."/>
            <person name="Na H."/>
            <person name="Ledsgaard L."/>
            <person name="Lin J."/>
            <person name="Lipzen A."/>
            <person name="Kuo A."/>
            <person name="Riley R."/>
            <person name="Mondo S."/>
            <person name="Labutti K."/>
            <person name="Haridas S."/>
            <person name="Pangalinan J."/>
            <person name="Salamov A.A."/>
            <person name="Simmons B.A."/>
            <person name="Magnuson J.K."/>
            <person name="Chen J."/>
            <person name="Drula E."/>
            <person name="Henrissat B."/>
            <person name="Wiebenga A."/>
            <person name="Lubbers R.J."/>
            <person name="Gomes A.C."/>
            <person name="Makela M.R."/>
            <person name="Stajich J."/>
            <person name="Grigoriev I.V."/>
            <person name="Mortensen U.H."/>
            <person name="De Vries R.P."/>
            <person name="Baker S.E."/>
            <person name="Andersen M.R."/>
        </authorList>
    </citation>
    <scope>NUCLEOTIDE SEQUENCE [LARGE SCALE GENOMIC DNA]</scope>
    <source>
        <strain evidence="8 9">CBS 209.92</strain>
    </source>
</reference>
<protein>
    <submittedName>
        <fullName evidence="8">Alpha/Beta hydrolase protein</fullName>
    </submittedName>
</protein>
<proteinExistence type="predicted"/>
<dbReference type="EMBL" id="JBFTWV010000058">
    <property type="protein sequence ID" value="KAL2793406.1"/>
    <property type="molecule type" value="Genomic_DNA"/>
</dbReference>
<dbReference type="Gene3D" id="3.40.50.1820">
    <property type="entry name" value="alpha/beta hydrolase"/>
    <property type="match status" value="1"/>
</dbReference>
<feature type="domain" description="AB hydrolase-1" evidence="7">
    <location>
        <begin position="18"/>
        <end position="162"/>
    </location>
</feature>
<comment type="caution">
    <text evidence="8">The sequence shown here is derived from an EMBL/GenBank/DDBJ whole genome shotgun (WGS) entry which is preliminary data.</text>
</comment>
<dbReference type="InterPro" id="IPR000073">
    <property type="entry name" value="AB_hydrolase_1"/>
</dbReference>
<comment type="subcellular location">
    <subcellularLocation>
        <location evidence="2">Endoplasmic reticulum</location>
    </subcellularLocation>
    <subcellularLocation>
        <location evidence="3">Membrane</location>
    </subcellularLocation>
    <subcellularLocation>
        <location evidence="1">Mitochondrion</location>
    </subcellularLocation>
</comment>
<evidence type="ECO:0000256" key="5">
    <source>
        <dbReference type="ARBA" id="ARBA00023128"/>
    </source>
</evidence>
<keyword evidence="8" id="KW-0378">Hydrolase</keyword>
<keyword evidence="5" id="KW-0496">Mitochondrion</keyword>
<evidence type="ECO:0000256" key="3">
    <source>
        <dbReference type="ARBA" id="ARBA00004370"/>
    </source>
</evidence>
<sequence length="311" mass="34176">MASLDVVQDPGPAAAVDIVLVHGLEGDSESTWTYEPTNLFWPRDLLPKDLPKARILVFSYPPNLLYFFPEAGDHDPTITVELRDALTRLQESTTSKSRPVIFIAHGLGGLICAELASICSSWGAQPRIKGIIFFSTPFGDGQDESWESIIRAYHTFFSGKHPSVLPVDSAAAAAQLTTDAQRIIEGFNTTVICARDDDDDESSLRLVFLLPKHKIKDRDGNAVMMVEHDYAVLEGHDGAIIPGDQVSMTRFADGDSRGYRFVCQSIQEWTEGAPKVAVDGFIGHWTHDTGGFMNNLGPTFEGFRGNTQFLS</sequence>
<dbReference type="PANTHER" id="PTHR48182">
    <property type="entry name" value="PROTEIN SERAC1"/>
    <property type="match status" value="1"/>
</dbReference>
<gene>
    <name evidence="8" type="ORF">BJX66DRAFT_306107</name>
</gene>
<dbReference type="SUPFAM" id="SSF53474">
    <property type="entry name" value="alpha/beta-Hydrolases"/>
    <property type="match status" value="1"/>
</dbReference>
<evidence type="ECO:0000256" key="6">
    <source>
        <dbReference type="ARBA" id="ARBA00023136"/>
    </source>
</evidence>
<keyword evidence="6" id="KW-0472">Membrane</keyword>
<dbReference type="Proteomes" id="UP001610563">
    <property type="component" value="Unassembled WGS sequence"/>
</dbReference>
<evidence type="ECO:0000256" key="4">
    <source>
        <dbReference type="ARBA" id="ARBA00022824"/>
    </source>
</evidence>
<name>A0ABR4G308_9EURO</name>
<accession>A0ABR4G308</accession>
<evidence type="ECO:0000259" key="7">
    <source>
        <dbReference type="Pfam" id="PF12697"/>
    </source>
</evidence>
<dbReference type="Pfam" id="PF12697">
    <property type="entry name" value="Abhydrolase_6"/>
    <property type="match status" value="1"/>
</dbReference>
<dbReference type="InterPro" id="IPR052374">
    <property type="entry name" value="SERAC1"/>
</dbReference>
<keyword evidence="4" id="KW-0256">Endoplasmic reticulum</keyword>
<dbReference type="InterPro" id="IPR029058">
    <property type="entry name" value="AB_hydrolase_fold"/>
</dbReference>
<dbReference type="GO" id="GO:0016787">
    <property type="term" value="F:hydrolase activity"/>
    <property type="evidence" value="ECO:0007669"/>
    <property type="project" value="UniProtKB-KW"/>
</dbReference>
<evidence type="ECO:0000313" key="8">
    <source>
        <dbReference type="EMBL" id="KAL2793406.1"/>
    </source>
</evidence>
<evidence type="ECO:0000256" key="1">
    <source>
        <dbReference type="ARBA" id="ARBA00004173"/>
    </source>
</evidence>